<feature type="transmembrane region" description="Helical" evidence="1">
    <location>
        <begin position="79"/>
        <end position="99"/>
    </location>
</feature>
<feature type="transmembrane region" description="Helical" evidence="1">
    <location>
        <begin position="105"/>
        <end position="126"/>
    </location>
</feature>
<dbReference type="InterPro" id="IPR045713">
    <property type="entry name" value="DUF6069"/>
</dbReference>
<sequence length="139" mass="14605">MTTQNLIRKTTQAALIATVLNVLLFFIAKAAGVQLQVTQGPNSTTLMDLPVIAVILATVIPAYFAAGVYALLQRAGNTGTVIFQVVGWVFLALSMFPVMGLPGDLSLKLVLALMHIIAGVTILTSLNAGSQTQPAVVRN</sequence>
<evidence type="ECO:0000313" key="2">
    <source>
        <dbReference type="EMBL" id="GEM50190.1"/>
    </source>
</evidence>
<dbReference type="RefSeq" id="WP_146892229.1">
    <property type="nucleotide sequence ID" value="NZ_BJXB01000075.1"/>
</dbReference>
<evidence type="ECO:0000256" key="1">
    <source>
        <dbReference type="SAM" id="Phobius"/>
    </source>
</evidence>
<dbReference type="AlphaFoldDB" id="A0A511NBK4"/>
<feature type="transmembrane region" description="Helical" evidence="1">
    <location>
        <begin position="51"/>
        <end position="72"/>
    </location>
</feature>
<evidence type="ECO:0000313" key="3">
    <source>
        <dbReference type="Proteomes" id="UP000321306"/>
    </source>
</evidence>
<keyword evidence="1" id="KW-0812">Transmembrane</keyword>
<keyword evidence="1" id="KW-0472">Membrane</keyword>
<organism evidence="2 3">
    <name type="scientific">Deinococcus cellulosilyticus (strain DSM 18568 / NBRC 106333 / KACC 11606 / 5516J-15)</name>
    <dbReference type="NCBI Taxonomy" id="1223518"/>
    <lineage>
        <taxon>Bacteria</taxon>
        <taxon>Thermotogati</taxon>
        <taxon>Deinococcota</taxon>
        <taxon>Deinococci</taxon>
        <taxon>Deinococcales</taxon>
        <taxon>Deinococcaceae</taxon>
        <taxon>Deinococcus</taxon>
    </lineage>
</organism>
<gene>
    <name evidence="2" type="ORF">DC3_58250</name>
</gene>
<reference evidence="2 3" key="1">
    <citation type="submission" date="2019-07" db="EMBL/GenBank/DDBJ databases">
        <title>Whole genome shotgun sequence of Deinococcus cellulosilyticus NBRC 106333.</title>
        <authorList>
            <person name="Hosoyama A."/>
            <person name="Uohara A."/>
            <person name="Ohji S."/>
            <person name="Ichikawa N."/>
        </authorList>
    </citation>
    <scope>NUCLEOTIDE SEQUENCE [LARGE SCALE GENOMIC DNA]</scope>
    <source>
        <strain evidence="2 3">NBRC 106333</strain>
    </source>
</reference>
<dbReference type="EMBL" id="BJXB01000075">
    <property type="protein sequence ID" value="GEM50190.1"/>
    <property type="molecule type" value="Genomic_DNA"/>
</dbReference>
<name>A0A511NBK4_DEIC1</name>
<dbReference type="Pfam" id="PF19545">
    <property type="entry name" value="DUF6069"/>
    <property type="match status" value="1"/>
</dbReference>
<proteinExistence type="predicted"/>
<keyword evidence="3" id="KW-1185">Reference proteome</keyword>
<dbReference type="Proteomes" id="UP000321306">
    <property type="component" value="Unassembled WGS sequence"/>
</dbReference>
<accession>A0A511NBK4</accession>
<keyword evidence="1" id="KW-1133">Transmembrane helix</keyword>
<protein>
    <submittedName>
        <fullName evidence="2">Uncharacterized protein</fullName>
    </submittedName>
</protein>
<feature type="transmembrane region" description="Helical" evidence="1">
    <location>
        <begin position="12"/>
        <end position="31"/>
    </location>
</feature>
<comment type="caution">
    <text evidence="2">The sequence shown here is derived from an EMBL/GenBank/DDBJ whole genome shotgun (WGS) entry which is preliminary data.</text>
</comment>